<dbReference type="InterPro" id="IPR024453">
    <property type="entry name" value="Peptidase_C92"/>
</dbReference>
<evidence type="ECO:0000313" key="2">
    <source>
        <dbReference type="Proteomes" id="UP001410394"/>
    </source>
</evidence>
<gene>
    <name evidence="1" type="ORF">ABDB84_09645</name>
</gene>
<protein>
    <submittedName>
        <fullName evidence="1">YebB family permuted papain-like enzyme</fullName>
    </submittedName>
</protein>
<proteinExistence type="predicted"/>
<dbReference type="RefSeq" id="WP_345919672.1">
    <property type="nucleotide sequence ID" value="NZ_JBDIVE010000004.1"/>
</dbReference>
<dbReference type="EMBL" id="JBDIVE010000004">
    <property type="protein sequence ID" value="MEN3068741.1"/>
    <property type="molecule type" value="Genomic_DNA"/>
</dbReference>
<comment type="caution">
    <text evidence="1">The sequence shown here is derived from an EMBL/GenBank/DDBJ whole genome shotgun (WGS) entry which is preliminary data.</text>
</comment>
<accession>A0ABU9YYS0</accession>
<dbReference type="InterPro" id="IPR038765">
    <property type="entry name" value="Papain-like_cys_pep_sf"/>
</dbReference>
<keyword evidence="2" id="KW-1185">Reference proteome</keyword>
<dbReference type="Pfam" id="PF05708">
    <property type="entry name" value="Peptidase_C92"/>
    <property type="match status" value="1"/>
</dbReference>
<organism evidence="1 2">
    <name type="scientific">Uliginosibacterium sediminicola</name>
    <dbReference type="NCBI Taxonomy" id="2024550"/>
    <lineage>
        <taxon>Bacteria</taxon>
        <taxon>Pseudomonadati</taxon>
        <taxon>Pseudomonadota</taxon>
        <taxon>Betaproteobacteria</taxon>
        <taxon>Rhodocyclales</taxon>
        <taxon>Zoogloeaceae</taxon>
        <taxon>Uliginosibacterium</taxon>
    </lineage>
</organism>
<dbReference type="Gene3D" id="3.90.1720.10">
    <property type="entry name" value="endopeptidase domain like (from Nostoc punctiforme)"/>
    <property type="match status" value="1"/>
</dbReference>
<dbReference type="NCBIfam" id="NF008547">
    <property type="entry name" value="PRK11470.1"/>
    <property type="match status" value="1"/>
</dbReference>
<name>A0ABU9YYS0_9RHOO</name>
<dbReference type="Proteomes" id="UP001410394">
    <property type="component" value="Unassembled WGS sequence"/>
</dbReference>
<dbReference type="SUPFAM" id="SSF54001">
    <property type="entry name" value="Cysteine proteinases"/>
    <property type="match status" value="1"/>
</dbReference>
<reference evidence="1 2" key="1">
    <citation type="journal article" date="2018" name="Int. J. Syst. Evol. Microbiol.">
        <title>Uliginosibacterium sediminicola sp. nov., isolated from freshwater sediment.</title>
        <authorList>
            <person name="Hwang W.M."/>
            <person name="Kim S.M."/>
            <person name="Kang K."/>
            <person name="Ahn T.Y."/>
        </authorList>
    </citation>
    <scope>NUCLEOTIDE SEQUENCE [LARGE SCALE GENOMIC DNA]</scope>
    <source>
        <strain evidence="1 2">M1-21</strain>
    </source>
</reference>
<evidence type="ECO:0000313" key="1">
    <source>
        <dbReference type="EMBL" id="MEN3068741.1"/>
    </source>
</evidence>
<sequence>MLEIGDVVFTRIPAALFCKVADTTQSWTNHVGVVVGQRDGEWLVAESCVPRARLRSFSAFVARSENGRYVVRRLPQGLDAAQQARLQVAVAERLGSFYHTGFALRARRQFCSKFVREVLFEACGVEIGRIETFAELLGSNPQAPLGFWRLWFFGRIPWQRETITPASQLRCPQLKTVLG</sequence>